<proteinExistence type="predicted"/>
<dbReference type="AlphaFoldDB" id="A0A679IK29"/>
<protein>
    <recommendedName>
        <fullName evidence="1">DUF1858 domain-containing protein</fullName>
    </recommendedName>
</protein>
<dbReference type="Gene3D" id="1.10.3910.10">
    <property type="entry name" value="SP0561-like"/>
    <property type="match status" value="1"/>
</dbReference>
<dbReference type="RefSeq" id="WP_173102337.1">
    <property type="nucleotide sequence ID" value="NZ_AP022822.1"/>
</dbReference>
<dbReference type="InterPro" id="IPR015077">
    <property type="entry name" value="DUF1858"/>
</dbReference>
<dbReference type="SUPFAM" id="SSF140683">
    <property type="entry name" value="SP0561-like"/>
    <property type="match status" value="1"/>
</dbReference>
<name>A0A679IK29_9ENTE</name>
<gene>
    <name evidence="2" type="primary">yqfB</name>
    <name evidence="2" type="ORF">EsVE80_04940</name>
</gene>
<organism evidence="2 3">
    <name type="scientific">Enterococcus saigonensis</name>
    <dbReference type="NCBI Taxonomy" id="1805431"/>
    <lineage>
        <taxon>Bacteria</taxon>
        <taxon>Bacillati</taxon>
        <taxon>Bacillota</taxon>
        <taxon>Bacilli</taxon>
        <taxon>Lactobacillales</taxon>
        <taxon>Enterococcaceae</taxon>
        <taxon>Enterococcus</taxon>
    </lineage>
</organism>
<keyword evidence="3" id="KW-1185">Reference proteome</keyword>
<dbReference type="KEGG" id="esg:EsVE80_04940"/>
<dbReference type="InterPro" id="IPR038062">
    <property type="entry name" value="ScdA-like_N_sf"/>
</dbReference>
<dbReference type="Proteomes" id="UP000502998">
    <property type="component" value="Chromosome"/>
</dbReference>
<dbReference type="EMBL" id="AP022822">
    <property type="protein sequence ID" value="BCA84971.1"/>
    <property type="molecule type" value="Genomic_DNA"/>
</dbReference>
<accession>A0A679IK29</accession>
<evidence type="ECO:0000313" key="3">
    <source>
        <dbReference type="Proteomes" id="UP000502998"/>
    </source>
</evidence>
<feature type="domain" description="DUF1858" evidence="1">
    <location>
        <begin position="5"/>
        <end position="61"/>
    </location>
</feature>
<reference evidence="2 3" key="1">
    <citation type="submission" date="2020-02" db="EMBL/GenBank/DDBJ databases">
        <title>Characterization of vanA genotype vancomycin-resistant Enterococcus saigonensis VE80.</title>
        <authorList>
            <person name="Harada T."/>
            <person name="Motooka D."/>
            <person name="Nakamura S."/>
            <person name="Yamamoto Y."/>
            <person name="Kawahara R."/>
            <person name="Kawatsu K."/>
        </authorList>
    </citation>
    <scope>NUCLEOTIDE SEQUENCE [LARGE SCALE GENOMIC DNA]</scope>
    <source>
        <strain evidence="2 3">VE80</strain>
    </source>
</reference>
<evidence type="ECO:0000313" key="2">
    <source>
        <dbReference type="EMBL" id="BCA84971.1"/>
    </source>
</evidence>
<dbReference type="Pfam" id="PF08984">
    <property type="entry name" value="DUF1858"/>
    <property type="match status" value="1"/>
</dbReference>
<evidence type="ECO:0000259" key="1">
    <source>
        <dbReference type="Pfam" id="PF08984"/>
    </source>
</evidence>
<sequence>MKELDLSRNLFDLVTDYPEIKTIMAEIGFAAIEKPRMLQTAGRYMTIEKGARLKKIPLSQIVAAFEAAGFTVTGGK</sequence>